<name>A0ABV7TAD3_9GAMM</name>
<comment type="caution">
    <text evidence="1">The sequence shown here is derived from an EMBL/GenBank/DDBJ whole genome shotgun (WGS) entry which is preliminary data.</text>
</comment>
<dbReference type="EMBL" id="JBHRXZ010000024">
    <property type="protein sequence ID" value="MFC3609236.1"/>
    <property type="molecule type" value="Genomic_DNA"/>
</dbReference>
<dbReference type="Proteomes" id="UP001595630">
    <property type="component" value="Unassembled WGS sequence"/>
</dbReference>
<evidence type="ECO:0000313" key="1">
    <source>
        <dbReference type="EMBL" id="MFC3609236.1"/>
    </source>
</evidence>
<protein>
    <submittedName>
        <fullName evidence="1">Transcriptional regulator</fullName>
    </submittedName>
</protein>
<reference evidence="2" key="1">
    <citation type="journal article" date="2019" name="Int. J. Syst. Evol. Microbiol.">
        <title>The Global Catalogue of Microorganisms (GCM) 10K type strain sequencing project: providing services to taxonomists for standard genome sequencing and annotation.</title>
        <authorList>
            <consortium name="The Broad Institute Genomics Platform"/>
            <consortium name="The Broad Institute Genome Sequencing Center for Infectious Disease"/>
            <person name="Wu L."/>
            <person name="Ma J."/>
        </authorList>
    </citation>
    <scope>NUCLEOTIDE SEQUENCE [LARGE SCALE GENOMIC DNA]</scope>
    <source>
        <strain evidence="2">KCTC 42447</strain>
    </source>
</reference>
<organism evidence="1 2">
    <name type="scientific">Stutzerimonas tarimensis</name>
    <dbReference type="NCBI Taxonomy" id="1507735"/>
    <lineage>
        <taxon>Bacteria</taxon>
        <taxon>Pseudomonadati</taxon>
        <taxon>Pseudomonadota</taxon>
        <taxon>Gammaproteobacteria</taxon>
        <taxon>Pseudomonadales</taxon>
        <taxon>Pseudomonadaceae</taxon>
        <taxon>Stutzerimonas</taxon>
    </lineage>
</organism>
<dbReference type="RefSeq" id="WP_386366598.1">
    <property type="nucleotide sequence ID" value="NZ_JBHRXZ010000024.1"/>
</dbReference>
<sequence length="125" mass="13847">MSYNWDLMARLLREIRDNGEETFKPRQIAEAHAMAMEGSGQSLPDMDDFRMEAANYEGDLFNGGFIVARPDDLGGNGENFALTERGTRLLQLLENGGSQARQRLDSLDSAALTGESFDPLAADFR</sequence>
<accession>A0ABV7TAD3</accession>
<proteinExistence type="predicted"/>
<gene>
    <name evidence="1" type="ORF">ACFOMF_15760</name>
</gene>
<keyword evidence="2" id="KW-1185">Reference proteome</keyword>
<evidence type="ECO:0000313" key="2">
    <source>
        <dbReference type="Proteomes" id="UP001595630"/>
    </source>
</evidence>